<dbReference type="GO" id="GO:0005694">
    <property type="term" value="C:chromosome"/>
    <property type="evidence" value="ECO:0007669"/>
    <property type="project" value="TreeGrafter"/>
</dbReference>
<evidence type="ECO:0000259" key="4">
    <source>
        <dbReference type="SMART" id="SM00470"/>
    </source>
</evidence>
<dbReference type="PANTHER" id="PTHR33375:SF1">
    <property type="entry name" value="CHROMOSOME-PARTITIONING PROTEIN PARB-RELATED"/>
    <property type="match status" value="1"/>
</dbReference>
<dbReference type="InterPro" id="IPR003115">
    <property type="entry name" value="ParB_N"/>
</dbReference>
<dbReference type="Gene3D" id="1.10.10.2830">
    <property type="match status" value="1"/>
</dbReference>
<keyword evidence="3" id="KW-0238">DNA-binding</keyword>
<evidence type="ECO:0000256" key="1">
    <source>
        <dbReference type="ARBA" id="ARBA00006295"/>
    </source>
</evidence>
<evidence type="ECO:0000256" key="3">
    <source>
        <dbReference type="ARBA" id="ARBA00023125"/>
    </source>
</evidence>
<evidence type="ECO:0000313" key="6">
    <source>
        <dbReference type="Proteomes" id="UP000178187"/>
    </source>
</evidence>
<dbReference type="Pfam" id="PF02195">
    <property type="entry name" value="ParB_N"/>
    <property type="match status" value="1"/>
</dbReference>
<dbReference type="InterPro" id="IPR036086">
    <property type="entry name" value="ParB/Sulfiredoxin_sf"/>
</dbReference>
<dbReference type="InterPro" id="IPR057240">
    <property type="entry name" value="ParB_dimer_C"/>
</dbReference>
<dbReference type="SUPFAM" id="SSF109709">
    <property type="entry name" value="KorB DNA-binding domain-like"/>
    <property type="match status" value="1"/>
</dbReference>
<comment type="similarity">
    <text evidence="1">Belongs to the ParB family.</text>
</comment>
<dbReference type="GO" id="GO:0045881">
    <property type="term" value="P:positive regulation of sporulation resulting in formation of a cellular spore"/>
    <property type="evidence" value="ECO:0007669"/>
    <property type="project" value="TreeGrafter"/>
</dbReference>
<evidence type="ECO:0000256" key="2">
    <source>
        <dbReference type="ARBA" id="ARBA00022829"/>
    </source>
</evidence>
<dbReference type="AlphaFoldDB" id="A0A1G1L1E7"/>
<dbReference type="InterPro" id="IPR050336">
    <property type="entry name" value="Chromosome_partition/occlusion"/>
</dbReference>
<name>A0A1G1L1E7_9BACT</name>
<dbReference type="NCBIfam" id="TIGR00180">
    <property type="entry name" value="parB_part"/>
    <property type="match status" value="1"/>
</dbReference>
<evidence type="ECO:0000313" key="5">
    <source>
        <dbReference type="EMBL" id="OGW98975.1"/>
    </source>
</evidence>
<dbReference type="Gene3D" id="3.90.1530.30">
    <property type="match status" value="1"/>
</dbReference>
<sequence>MEQNENDSKKKVLGKGLSALISDLYKREDSHIDEANKIVQTVAYKPGMVPGVQEIPLSEIEPNRDQPRMTFADDKLEELANSIQEQGIVQPVIVRKTSTGYEAICGERRIRAAKKCGLEKVPAIVKELAEEKLLEWALIENIQREDLNPIEEAQAYLRLAEERQLSHEDIAKKVGKDRTTVVNTIRLLRLPKDVLGFLIEGQIQAGHARAILSLPTPELQMKLAQKIVNEGLTVRQVEEIVSHQIKRKKKGKRSRTLTPELADLESRMEQRLGTQVRIYPGKNNQGKLEIQYYSLDDLDRILSVMGVQKA</sequence>
<dbReference type="GO" id="GO:0003677">
    <property type="term" value="F:DNA binding"/>
    <property type="evidence" value="ECO:0007669"/>
    <property type="project" value="UniProtKB-KW"/>
</dbReference>
<dbReference type="FunFam" id="3.90.1530.30:FF:000001">
    <property type="entry name" value="Chromosome partitioning protein ParB"/>
    <property type="match status" value="1"/>
</dbReference>
<dbReference type="Pfam" id="PF23552">
    <property type="entry name" value="ParB_C"/>
    <property type="match status" value="1"/>
</dbReference>
<organism evidence="5 6">
    <name type="scientific">Candidatus Danuiimicrobium aquiferis</name>
    <dbReference type="NCBI Taxonomy" id="1801832"/>
    <lineage>
        <taxon>Bacteria</taxon>
        <taxon>Pseudomonadati</taxon>
        <taxon>Candidatus Omnitrophota</taxon>
        <taxon>Candidatus Danuiimicrobium</taxon>
    </lineage>
</organism>
<dbReference type="GO" id="GO:0007059">
    <property type="term" value="P:chromosome segregation"/>
    <property type="evidence" value="ECO:0007669"/>
    <property type="project" value="UniProtKB-KW"/>
</dbReference>
<dbReference type="SUPFAM" id="SSF110849">
    <property type="entry name" value="ParB/Sulfiredoxin"/>
    <property type="match status" value="1"/>
</dbReference>
<dbReference type="InterPro" id="IPR004437">
    <property type="entry name" value="ParB/RepB/Spo0J"/>
</dbReference>
<dbReference type="EMBL" id="MHFR01000018">
    <property type="protein sequence ID" value="OGW98975.1"/>
    <property type="molecule type" value="Genomic_DNA"/>
</dbReference>
<dbReference type="SMART" id="SM00470">
    <property type="entry name" value="ParB"/>
    <property type="match status" value="1"/>
</dbReference>
<dbReference type="FunFam" id="1.10.10.2830:FF:000001">
    <property type="entry name" value="Chromosome partitioning protein ParB"/>
    <property type="match status" value="1"/>
</dbReference>
<accession>A0A1G1L1E7</accession>
<dbReference type="CDD" id="cd16393">
    <property type="entry name" value="SPO0J_N"/>
    <property type="match status" value="1"/>
</dbReference>
<dbReference type="Proteomes" id="UP000178187">
    <property type="component" value="Unassembled WGS sequence"/>
</dbReference>
<proteinExistence type="inferred from homology"/>
<protein>
    <recommendedName>
        <fullName evidence="4">ParB-like N-terminal domain-containing protein</fullName>
    </recommendedName>
</protein>
<keyword evidence="2" id="KW-0159">Chromosome partition</keyword>
<dbReference type="InterPro" id="IPR041468">
    <property type="entry name" value="HTH_ParB/Spo0J"/>
</dbReference>
<reference evidence="5 6" key="1">
    <citation type="journal article" date="2016" name="Nat. Commun.">
        <title>Thousands of microbial genomes shed light on interconnected biogeochemical processes in an aquifer system.</title>
        <authorList>
            <person name="Anantharaman K."/>
            <person name="Brown C.T."/>
            <person name="Hug L.A."/>
            <person name="Sharon I."/>
            <person name="Castelle C.J."/>
            <person name="Probst A.J."/>
            <person name="Thomas B.C."/>
            <person name="Singh A."/>
            <person name="Wilkins M.J."/>
            <person name="Karaoz U."/>
            <person name="Brodie E.L."/>
            <person name="Williams K.H."/>
            <person name="Hubbard S.S."/>
            <person name="Banfield J.F."/>
        </authorList>
    </citation>
    <scope>NUCLEOTIDE SEQUENCE [LARGE SCALE GENOMIC DNA]</scope>
</reference>
<gene>
    <name evidence="5" type="ORF">A3G33_06450</name>
</gene>
<dbReference type="Pfam" id="PF17762">
    <property type="entry name" value="HTH_ParB"/>
    <property type="match status" value="1"/>
</dbReference>
<comment type="caution">
    <text evidence="5">The sequence shown here is derived from an EMBL/GenBank/DDBJ whole genome shotgun (WGS) entry which is preliminary data.</text>
</comment>
<feature type="domain" description="ParB-like N-terminal" evidence="4">
    <location>
        <begin position="53"/>
        <end position="142"/>
    </location>
</feature>
<dbReference type="PANTHER" id="PTHR33375">
    <property type="entry name" value="CHROMOSOME-PARTITIONING PROTEIN PARB-RELATED"/>
    <property type="match status" value="1"/>
</dbReference>